<organism evidence="1 2">
    <name type="scientific">Trichonephila clavata</name>
    <name type="common">Joro spider</name>
    <name type="synonym">Nephila clavata</name>
    <dbReference type="NCBI Taxonomy" id="2740835"/>
    <lineage>
        <taxon>Eukaryota</taxon>
        <taxon>Metazoa</taxon>
        <taxon>Ecdysozoa</taxon>
        <taxon>Arthropoda</taxon>
        <taxon>Chelicerata</taxon>
        <taxon>Arachnida</taxon>
        <taxon>Araneae</taxon>
        <taxon>Araneomorphae</taxon>
        <taxon>Entelegynae</taxon>
        <taxon>Araneoidea</taxon>
        <taxon>Nephilidae</taxon>
        <taxon>Trichonephila</taxon>
    </lineage>
</organism>
<evidence type="ECO:0000313" key="1">
    <source>
        <dbReference type="EMBL" id="GFR05365.1"/>
    </source>
</evidence>
<sequence>MWGGDTASYRFYVVIGILGQKRGYCNWREKLEQKVGCDNPPDVLRTSQGQSVVYLLSSFLNRSSCICRPALLCKQSCFRSNVSKRCDNSSARKVAIDSARSSHMLIKT</sequence>
<keyword evidence="2" id="KW-1185">Reference proteome</keyword>
<comment type="caution">
    <text evidence="1">The sequence shown here is derived from an EMBL/GenBank/DDBJ whole genome shotgun (WGS) entry which is preliminary data.</text>
</comment>
<protein>
    <submittedName>
        <fullName evidence="1">Uncharacterized protein</fullName>
    </submittedName>
</protein>
<gene>
    <name evidence="1" type="ORF">TNCT_631011</name>
</gene>
<dbReference type="Proteomes" id="UP000887116">
    <property type="component" value="Unassembled WGS sequence"/>
</dbReference>
<proteinExistence type="predicted"/>
<name>A0A8X6LD52_TRICU</name>
<evidence type="ECO:0000313" key="2">
    <source>
        <dbReference type="Proteomes" id="UP000887116"/>
    </source>
</evidence>
<accession>A0A8X6LD52</accession>
<dbReference type="AlphaFoldDB" id="A0A8X6LD52"/>
<reference evidence="1" key="1">
    <citation type="submission" date="2020-07" db="EMBL/GenBank/DDBJ databases">
        <title>Multicomponent nature underlies the extraordinary mechanical properties of spider dragline silk.</title>
        <authorList>
            <person name="Kono N."/>
            <person name="Nakamura H."/>
            <person name="Mori M."/>
            <person name="Yoshida Y."/>
            <person name="Ohtoshi R."/>
            <person name="Malay A.D."/>
            <person name="Moran D.A.P."/>
            <person name="Tomita M."/>
            <person name="Numata K."/>
            <person name="Arakawa K."/>
        </authorList>
    </citation>
    <scope>NUCLEOTIDE SEQUENCE</scope>
</reference>
<dbReference type="EMBL" id="BMAO01006012">
    <property type="protein sequence ID" value="GFR05365.1"/>
    <property type="molecule type" value="Genomic_DNA"/>
</dbReference>